<evidence type="ECO:0000256" key="4">
    <source>
        <dbReference type="ARBA" id="ARBA00022989"/>
    </source>
</evidence>
<dbReference type="AlphaFoldDB" id="A0A510V828"/>
<evidence type="ECO:0000256" key="1">
    <source>
        <dbReference type="ARBA" id="ARBA00004651"/>
    </source>
</evidence>
<keyword evidence="5 6" id="KW-0472">Membrane</keyword>
<dbReference type="GO" id="GO:0022857">
    <property type="term" value="F:transmembrane transporter activity"/>
    <property type="evidence" value="ECO:0007669"/>
    <property type="project" value="InterPro"/>
</dbReference>
<evidence type="ECO:0000256" key="3">
    <source>
        <dbReference type="ARBA" id="ARBA00022692"/>
    </source>
</evidence>
<name>A0A510V828_9CELL</name>
<feature type="transmembrane region" description="Helical" evidence="6">
    <location>
        <begin position="410"/>
        <end position="428"/>
    </location>
</feature>
<feature type="transmembrane region" description="Helical" evidence="6">
    <location>
        <begin position="48"/>
        <end position="71"/>
    </location>
</feature>
<gene>
    <name evidence="7" type="ORF">CXY01_35420</name>
</gene>
<protein>
    <submittedName>
        <fullName evidence="7">Amino acid permease</fullName>
    </submittedName>
</protein>
<evidence type="ECO:0000313" key="7">
    <source>
        <dbReference type="EMBL" id="GEK23022.1"/>
    </source>
</evidence>
<feature type="transmembrane region" description="Helical" evidence="6">
    <location>
        <begin position="283"/>
        <end position="308"/>
    </location>
</feature>
<sequence length="436" mass="45397">MAETTTTERPGLRRAVTGRLLFLFILGDVLGAGVYALVGVLADEAGGMIWLPLLVALGMALLTASSYAELVTKYPQAGGSAVYAQRAFGKPLLSFLVGFSMLAAGVTSAAGLSLAFAGDYLAVFLDVPAVPTALVFLALVAALNARGIKESLRANVVMTAIELSGLVLVVVLGAMVLGRGDGDLTRLTELPEGTTVAAATLGGALIAFYSFVGFETSANLAEEIVDVRRDYPRALFGALVTAGVVYLLVGIVGPAVVAPADLAGSSGPLLEVVKVAGGIPLELFSLVALVAVANGALLTMIMASRLTYGMAEEGLLPRPFSRVLPGRRTPIVAIVVTTVVAMLLSLTGSLEDLASTVVLLLLFVFLSTNVAVLVLRRDTVDEPHFRTWTALPVLAIVTCLVLLTQQEAKHWLLAGALLAVGLVLYLVTRRSSVRSR</sequence>
<keyword evidence="2" id="KW-1003">Cell membrane</keyword>
<dbReference type="OrthoDB" id="4568421at2"/>
<feature type="transmembrane region" description="Helical" evidence="6">
    <location>
        <begin position="235"/>
        <end position="257"/>
    </location>
</feature>
<dbReference type="EMBL" id="BJUB01000012">
    <property type="protein sequence ID" value="GEK23022.1"/>
    <property type="molecule type" value="Genomic_DNA"/>
</dbReference>
<evidence type="ECO:0000256" key="2">
    <source>
        <dbReference type="ARBA" id="ARBA00022475"/>
    </source>
</evidence>
<feature type="transmembrane region" description="Helical" evidence="6">
    <location>
        <begin position="20"/>
        <end position="42"/>
    </location>
</feature>
<dbReference type="InterPro" id="IPR002293">
    <property type="entry name" value="AA/rel_permease1"/>
</dbReference>
<evidence type="ECO:0000256" key="6">
    <source>
        <dbReference type="SAM" id="Phobius"/>
    </source>
</evidence>
<dbReference type="InterPro" id="IPR050367">
    <property type="entry name" value="APC_superfamily"/>
</dbReference>
<dbReference type="PANTHER" id="PTHR42770:SF7">
    <property type="entry name" value="MEMBRANE PROTEIN"/>
    <property type="match status" value="1"/>
</dbReference>
<dbReference type="Pfam" id="PF13520">
    <property type="entry name" value="AA_permease_2"/>
    <property type="match status" value="1"/>
</dbReference>
<feature type="transmembrane region" description="Helical" evidence="6">
    <location>
        <begin position="155"/>
        <end position="176"/>
    </location>
</feature>
<organism evidence="7 8">
    <name type="scientific">Cellulomonas xylanilytica</name>
    <dbReference type="NCBI Taxonomy" id="233583"/>
    <lineage>
        <taxon>Bacteria</taxon>
        <taxon>Bacillati</taxon>
        <taxon>Actinomycetota</taxon>
        <taxon>Actinomycetes</taxon>
        <taxon>Micrococcales</taxon>
        <taxon>Cellulomonadaceae</taxon>
        <taxon>Cellulomonas</taxon>
    </lineage>
</organism>
<keyword evidence="4 6" id="KW-1133">Transmembrane helix</keyword>
<dbReference type="GO" id="GO:0005886">
    <property type="term" value="C:plasma membrane"/>
    <property type="evidence" value="ECO:0007669"/>
    <property type="project" value="UniProtKB-SubCell"/>
</dbReference>
<feature type="transmembrane region" description="Helical" evidence="6">
    <location>
        <begin position="329"/>
        <end position="347"/>
    </location>
</feature>
<feature type="transmembrane region" description="Helical" evidence="6">
    <location>
        <begin position="387"/>
        <end position="404"/>
    </location>
</feature>
<feature type="transmembrane region" description="Helical" evidence="6">
    <location>
        <begin position="92"/>
        <end position="114"/>
    </location>
</feature>
<comment type="subcellular location">
    <subcellularLocation>
        <location evidence="1">Cell membrane</location>
        <topology evidence="1">Multi-pass membrane protein</topology>
    </subcellularLocation>
</comment>
<dbReference type="Gene3D" id="1.20.1740.10">
    <property type="entry name" value="Amino acid/polyamine transporter I"/>
    <property type="match status" value="1"/>
</dbReference>
<accession>A0A510V828</accession>
<reference evidence="7 8" key="1">
    <citation type="submission" date="2019-07" db="EMBL/GenBank/DDBJ databases">
        <title>Whole genome shotgun sequence of Cellulomonas xylanilytica NBRC 101102.</title>
        <authorList>
            <person name="Hosoyama A."/>
            <person name="Uohara A."/>
            <person name="Ohji S."/>
            <person name="Ichikawa N."/>
        </authorList>
    </citation>
    <scope>NUCLEOTIDE SEQUENCE [LARGE SCALE GENOMIC DNA]</scope>
    <source>
        <strain evidence="7 8">NBRC 101102</strain>
    </source>
</reference>
<proteinExistence type="predicted"/>
<dbReference type="Proteomes" id="UP000321118">
    <property type="component" value="Unassembled WGS sequence"/>
</dbReference>
<keyword evidence="8" id="KW-1185">Reference proteome</keyword>
<feature type="transmembrane region" description="Helical" evidence="6">
    <location>
        <begin position="353"/>
        <end position="375"/>
    </location>
</feature>
<dbReference type="RefSeq" id="WP_146930061.1">
    <property type="nucleotide sequence ID" value="NZ_BJUB01000012.1"/>
</dbReference>
<comment type="caution">
    <text evidence="7">The sequence shown here is derived from an EMBL/GenBank/DDBJ whole genome shotgun (WGS) entry which is preliminary data.</text>
</comment>
<evidence type="ECO:0000256" key="5">
    <source>
        <dbReference type="ARBA" id="ARBA00023136"/>
    </source>
</evidence>
<evidence type="ECO:0000313" key="8">
    <source>
        <dbReference type="Proteomes" id="UP000321118"/>
    </source>
</evidence>
<dbReference type="PIRSF" id="PIRSF006060">
    <property type="entry name" value="AA_transporter"/>
    <property type="match status" value="1"/>
</dbReference>
<feature type="transmembrane region" description="Helical" evidence="6">
    <location>
        <begin position="120"/>
        <end position="143"/>
    </location>
</feature>
<dbReference type="PANTHER" id="PTHR42770">
    <property type="entry name" value="AMINO ACID TRANSPORTER-RELATED"/>
    <property type="match status" value="1"/>
</dbReference>
<keyword evidence="3 6" id="KW-0812">Transmembrane</keyword>
<feature type="transmembrane region" description="Helical" evidence="6">
    <location>
        <begin position="196"/>
        <end position="214"/>
    </location>
</feature>